<accession>A0A520MGT3</accession>
<dbReference type="Gene3D" id="3.40.50.300">
    <property type="entry name" value="P-loop containing nucleotide triphosphate hydrolases"/>
    <property type="match status" value="1"/>
</dbReference>
<reference evidence="1 2" key="1">
    <citation type="submission" date="2019-02" db="EMBL/GenBank/DDBJ databases">
        <title>Prokaryotic population dynamics and viral predation in marine succession experiment using metagenomics: the confinement effect.</title>
        <authorList>
            <person name="Haro-Moreno J.M."/>
            <person name="Rodriguez-Valera F."/>
            <person name="Lopez-Perez M."/>
        </authorList>
    </citation>
    <scope>NUCLEOTIDE SEQUENCE [LARGE SCALE GENOMIC DNA]</scope>
    <source>
        <strain evidence="1">MED-G170</strain>
    </source>
</reference>
<dbReference type="InterPro" id="IPR027417">
    <property type="entry name" value="P-loop_NTPase"/>
</dbReference>
<comment type="caution">
    <text evidence="1">The sequence shown here is derived from an EMBL/GenBank/DDBJ whole genome shotgun (WGS) entry which is preliminary data.</text>
</comment>
<dbReference type="SUPFAM" id="SSF52540">
    <property type="entry name" value="P-loop containing nucleoside triphosphate hydrolases"/>
    <property type="match status" value="1"/>
</dbReference>
<dbReference type="AlphaFoldDB" id="A0A520MGT3"/>
<gene>
    <name evidence="1" type="primary">imuA</name>
    <name evidence="1" type="ORF">EVB03_04025</name>
</gene>
<sequence>MSSKNLLNALFLRQDTWQGRNRSLRKHTISTGDKNLDNLLLGGWPVSALTELVSQQDGIGELSLLLPTMKHYACRDTLCVWLDPPYQPYAPSLVNAEIPLEQLLVVRSKNSKEWLWAAEQSIRSNAILFAWTNNSRPRYAELRKLQLAAVESYSPAFLFSTENSLKAPSPARLRIGLQTHKANVLSVTLHKLKGKNPGAKTEVILNNLQTERTQLEQLPVNISYPPKEPSTYQLLQNDESQHLNA</sequence>
<protein>
    <submittedName>
        <fullName evidence="1">Translesion DNA synthesis-associated protein ImuA</fullName>
    </submittedName>
</protein>
<proteinExistence type="predicted"/>
<evidence type="ECO:0000313" key="2">
    <source>
        <dbReference type="Proteomes" id="UP000315889"/>
    </source>
</evidence>
<evidence type="ECO:0000313" key="1">
    <source>
        <dbReference type="EMBL" id="RZO20436.1"/>
    </source>
</evidence>
<organism evidence="1 2">
    <name type="scientific">SAR92 clade bacterium</name>
    <dbReference type="NCBI Taxonomy" id="2315479"/>
    <lineage>
        <taxon>Bacteria</taxon>
        <taxon>Pseudomonadati</taxon>
        <taxon>Pseudomonadota</taxon>
        <taxon>Gammaproteobacteria</taxon>
        <taxon>Cellvibrionales</taxon>
        <taxon>Porticoccaceae</taxon>
        <taxon>SAR92 clade</taxon>
    </lineage>
</organism>
<dbReference type="NCBIfam" id="NF033429">
    <property type="entry name" value="ImuA_translesion"/>
    <property type="match status" value="1"/>
</dbReference>
<dbReference type="InterPro" id="IPR047610">
    <property type="entry name" value="ImuA_translesion"/>
</dbReference>
<dbReference type="EMBL" id="SHBP01000004">
    <property type="protein sequence ID" value="RZO20436.1"/>
    <property type="molecule type" value="Genomic_DNA"/>
</dbReference>
<dbReference type="Proteomes" id="UP000315889">
    <property type="component" value="Unassembled WGS sequence"/>
</dbReference>
<name>A0A520MGT3_9GAMM</name>